<sequence>MRPGLSALALALALAAPATAQTDPMTTLRAAAEQGVPAAELELARRFEAGDGVLQNFARAAEWYARAAEAGSAEAANRLGRMHHAGLGVPQDLPRAIALLERAAESGKADYLNDLALVLESVGADDAAALARAATLYRQAAEAGHVDAAVSLGVLLQDGRGVEKDPTAAADLYRGAAEAGHARAQNNLGLLYVRGDGVAQDYAEAARMFQAAAEQGLPEALTNLGVLYENGFGVPQNDTLAAELYRQGGQGDRARAGDAGPIYDPRLAPPPTDAAGLKALEKAALAGDPVAEFQMAWLLLSATPREPRRTMQGAILMRRAAEAGHAPAMANLALLYFEGTGLPQDYVLGQMWLVLAGSGGFAGAAEISALWTRRMTADQVNEAQARAEALWTAQGVSK</sequence>
<proteinExistence type="predicted"/>
<dbReference type="InterPro" id="IPR052945">
    <property type="entry name" value="Mitotic_Regulator"/>
</dbReference>
<reference evidence="2 3" key="1">
    <citation type="submission" date="2017-05" db="EMBL/GenBank/DDBJ databases">
        <authorList>
            <person name="Song R."/>
            <person name="Chenine A.L."/>
            <person name="Ruprecht R.M."/>
        </authorList>
    </citation>
    <scope>NUCLEOTIDE SEQUENCE [LARGE SCALE GENOMIC DNA]</scope>
    <source>
        <strain evidence="2 3">CECT 8898</strain>
    </source>
</reference>
<dbReference type="AlphaFoldDB" id="A0A238KFL1"/>
<dbReference type="PANTHER" id="PTHR43628:SF1">
    <property type="entry name" value="CHITIN SYNTHASE REGULATORY FACTOR 2-RELATED"/>
    <property type="match status" value="1"/>
</dbReference>
<feature type="chain" id="PRO_5013031563" evidence="1">
    <location>
        <begin position="21"/>
        <end position="398"/>
    </location>
</feature>
<dbReference type="EMBL" id="FXYF01000005">
    <property type="protein sequence ID" value="SMX40816.1"/>
    <property type="molecule type" value="Genomic_DNA"/>
</dbReference>
<feature type="signal peptide" evidence="1">
    <location>
        <begin position="1"/>
        <end position="20"/>
    </location>
</feature>
<dbReference type="InterPro" id="IPR006597">
    <property type="entry name" value="Sel1-like"/>
</dbReference>
<name>A0A238KFL1_9RHOB</name>
<organism evidence="2 3">
    <name type="scientific">Maliponia aquimaris</name>
    <dbReference type="NCBI Taxonomy" id="1673631"/>
    <lineage>
        <taxon>Bacteria</taxon>
        <taxon>Pseudomonadati</taxon>
        <taxon>Pseudomonadota</taxon>
        <taxon>Alphaproteobacteria</taxon>
        <taxon>Rhodobacterales</taxon>
        <taxon>Paracoccaceae</taxon>
        <taxon>Maliponia</taxon>
    </lineage>
</organism>
<keyword evidence="3" id="KW-1185">Reference proteome</keyword>
<dbReference type="SUPFAM" id="SSF81901">
    <property type="entry name" value="HCP-like"/>
    <property type="match status" value="3"/>
</dbReference>
<dbReference type="Proteomes" id="UP000207598">
    <property type="component" value="Unassembled WGS sequence"/>
</dbReference>
<dbReference type="InterPro" id="IPR011990">
    <property type="entry name" value="TPR-like_helical_dom_sf"/>
</dbReference>
<accession>A0A238KFL1</accession>
<evidence type="ECO:0000256" key="1">
    <source>
        <dbReference type="SAM" id="SignalP"/>
    </source>
</evidence>
<dbReference type="OrthoDB" id="8235393at2"/>
<keyword evidence="1" id="KW-0732">Signal</keyword>
<evidence type="ECO:0000313" key="2">
    <source>
        <dbReference type="EMBL" id="SMX40816.1"/>
    </source>
</evidence>
<keyword evidence="2" id="KW-0378">Hydrolase</keyword>
<protein>
    <submittedName>
        <fullName evidence="2">Putative beta-lactamase HcpC</fullName>
        <ecNumber evidence="2">3.5.2.6</ecNumber>
    </submittedName>
</protein>
<dbReference type="PANTHER" id="PTHR43628">
    <property type="entry name" value="ACTIVATOR OF C KINASE PROTEIN 1-RELATED"/>
    <property type="match status" value="1"/>
</dbReference>
<dbReference type="GO" id="GO:0008800">
    <property type="term" value="F:beta-lactamase activity"/>
    <property type="evidence" value="ECO:0007669"/>
    <property type="project" value="UniProtKB-EC"/>
</dbReference>
<evidence type="ECO:0000313" key="3">
    <source>
        <dbReference type="Proteomes" id="UP000207598"/>
    </source>
</evidence>
<gene>
    <name evidence="2" type="primary">hcpC_2</name>
    <name evidence="2" type="ORF">MAA8898_02262</name>
</gene>
<dbReference type="Pfam" id="PF08238">
    <property type="entry name" value="Sel1"/>
    <property type="match status" value="8"/>
</dbReference>
<dbReference type="RefSeq" id="WP_141194831.1">
    <property type="nucleotide sequence ID" value="NZ_FXYF01000005.1"/>
</dbReference>
<dbReference type="SMART" id="SM00671">
    <property type="entry name" value="SEL1"/>
    <property type="match status" value="8"/>
</dbReference>
<dbReference type="Gene3D" id="1.25.40.10">
    <property type="entry name" value="Tetratricopeptide repeat domain"/>
    <property type="match status" value="3"/>
</dbReference>
<dbReference type="EC" id="3.5.2.6" evidence="2"/>